<accession>A0A5E4WS52</accession>
<feature type="region of interest" description="Disordered" evidence="6">
    <location>
        <begin position="462"/>
        <end position="605"/>
    </location>
</feature>
<dbReference type="OrthoDB" id="9807213at2"/>
<name>A0A5E4WS52_9BURK</name>
<feature type="compositionally biased region" description="Basic and acidic residues" evidence="6">
    <location>
        <begin position="16"/>
        <end position="42"/>
    </location>
</feature>
<dbReference type="Pfam" id="PF00849">
    <property type="entry name" value="PseudoU_synth_2"/>
    <property type="match status" value="1"/>
</dbReference>
<dbReference type="PROSITE" id="PS01149">
    <property type="entry name" value="PSI_RSU"/>
    <property type="match status" value="1"/>
</dbReference>
<organism evidence="8 9">
    <name type="scientific">Pandoraea eparura</name>
    <dbReference type="NCBI Taxonomy" id="2508291"/>
    <lineage>
        <taxon>Bacteria</taxon>
        <taxon>Pseudomonadati</taxon>
        <taxon>Pseudomonadota</taxon>
        <taxon>Betaproteobacteria</taxon>
        <taxon>Burkholderiales</taxon>
        <taxon>Burkholderiaceae</taxon>
        <taxon>Pandoraea</taxon>
    </lineage>
</organism>
<sequence length="605" mass="63118">MAIPFSNEVVLKQIEESQDLHARDAGAEARAPEGEGGDEKASRRGLRRGPRSLIARRRAAQQSKREGEDGAGEFAASDAPQSDAHGDAPRAQASDADGAPSAAQGRGRNAAPRKPRGGKRDGASQTSQPSQGGGASHGNGAGPAGKAQPGGKGRGRKDAAGGARGGPGGGGKGGKAGKGADDDLFAFVTSGGFDSDESEGDAKAAAKRGRRPADRRVLSPDDEAPKLHKVLAEAGMGSRREMEELILAGRVSVNAEPAHIGQRILPTDQVRINGKLVKRRITSKPPRVLLYHKPAGEIVSHADPEGRASVFDRLPPMKTAKWLAVGRLDFNTEGLLILTTSGDLANRFMHPRYGIEREYAVRTVGQLSEASRQQLLHGIELDDGKANFLRLQDGGGEGSNHWYHVALTEGRNREVRRMFDAAGLMVSRLIRTRYGPLTLPRGLKRGRYEELDDAQVRSLFASVGMKMPGTGSDDKSSAGGRGGKSGAPKEPRRQPDPMQTALGVFSREPGQSRRPRPNPLTAFVGPSGGYPGQTPSPRGEGRRFGGGGNSSAGGGGFGGQSRGGNVNGNVNGNRSRGGNRAGGTGGGAGGGNHGNRGNRGGNRSR</sequence>
<dbReference type="Gene3D" id="3.30.70.580">
    <property type="entry name" value="Pseudouridine synthase I, catalytic domain, N-terminal subdomain"/>
    <property type="match status" value="1"/>
</dbReference>
<dbReference type="PROSITE" id="PS50889">
    <property type="entry name" value="S4"/>
    <property type="match status" value="1"/>
</dbReference>
<dbReference type="SUPFAM" id="SSF55120">
    <property type="entry name" value="Pseudouridine synthase"/>
    <property type="match status" value="1"/>
</dbReference>
<evidence type="ECO:0000313" key="9">
    <source>
        <dbReference type="Proteomes" id="UP000400981"/>
    </source>
</evidence>
<feature type="compositionally biased region" description="Low complexity" evidence="6">
    <location>
        <begin position="567"/>
        <end position="578"/>
    </location>
</feature>
<dbReference type="CDD" id="cd00165">
    <property type="entry name" value="S4"/>
    <property type="match status" value="1"/>
</dbReference>
<dbReference type="InterPro" id="IPR050343">
    <property type="entry name" value="RsuA_PseudoU_synthase"/>
</dbReference>
<dbReference type="EC" id="5.4.99.-" evidence="5"/>
<dbReference type="InterPro" id="IPR042092">
    <property type="entry name" value="PsdUridine_s_RsuA/RluB/E/F_cat"/>
</dbReference>
<proteinExistence type="inferred from homology"/>
<dbReference type="GO" id="GO:0000455">
    <property type="term" value="P:enzyme-directed rRNA pseudouridine synthesis"/>
    <property type="evidence" value="ECO:0007669"/>
    <property type="project" value="UniProtKB-ARBA"/>
</dbReference>
<dbReference type="InterPro" id="IPR036986">
    <property type="entry name" value="S4_RNA-bd_sf"/>
</dbReference>
<gene>
    <name evidence="8" type="ORF">PEP31012_03502</name>
</gene>
<reference evidence="8 9" key="1">
    <citation type="submission" date="2019-08" db="EMBL/GenBank/DDBJ databases">
        <authorList>
            <person name="Peeters C."/>
        </authorList>
    </citation>
    <scope>NUCLEOTIDE SEQUENCE [LARGE SCALE GENOMIC DNA]</scope>
    <source>
        <strain evidence="8 9">LMG 31012</strain>
    </source>
</reference>
<dbReference type="GO" id="GO:0003723">
    <property type="term" value="F:RNA binding"/>
    <property type="evidence" value="ECO:0007669"/>
    <property type="project" value="UniProtKB-KW"/>
</dbReference>
<feature type="compositionally biased region" description="Gly residues" evidence="6">
    <location>
        <begin position="162"/>
        <end position="177"/>
    </location>
</feature>
<evidence type="ECO:0000313" key="8">
    <source>
        <dbReference type="EMBL" id="VVE27747.1"/>
    </source>
</evidence>
<dbReference type="NCBIfam" id="TIGR00093">
    <property type="entry name" value="pseudouridine synthase"/>
    <property type="match status" value="1"/>
</dbReference>
<feature type="domain" description="RNA-binding S4" evidence="7">
    <location>
        <begin position="225"/>
        <end position="286"/>
    </location>
</feature>
<dbReference type="Gene3D" id="3.30.70.1560">
    <property type="entry name" value="Alpha-L RNA-binding motif"/>
    <property type="match status" value="1"/>
</dbReference>
<keyword evidence="9" id="KW-1185">Reference proteome</keyword>
<comment type="similarity">
    <text evidence="1 5">Belongs to the pseudouridine synthase RsuA family.</text>
</comment>
<evidence type="ECO:0000259" key="7">
    <source>
        <dbReference type="SMART" id="SM00363"/>
    </source>
</evidence>
<feature type="compositionally biased region" description="Gly residues" evidence="6">
    <location>
        <begin position="579"/>
        <end position="605"/>
    </location>
</feature>
<dbReference type="PANTHER" id="PTHR47683">
    <property type="entry name" value="PSEUDOURIDINE SYNTHASE FAMILY PROTEIN-RELATED"/>
    <property type="match status" value="1"/>
</dbReference>
<dbReference type="Gene3D" id="3.10.290.10">
    <property type="entry name" value="RNA-binding S4 domain"/>
    <property type="match status" value="1"/>
</dbReference>
<evidence type="ECO:0000256" key="2">
    <source>
        <dbReference type="ARBA" id="ARBA00022884"/>
    </source>
</evidence>
<dbReference type="InterPro" id="IPR002942">
    <property type="entry name" value="S4_RNA-bd"/>
</dbReference>
<feature type="compositionally biased region" description="Gly residues" evidence="6">
    <location>
        <begin position="131"/>
        <end position="152"/>
    </location>
</feature>
<dbReference type="Proteomes" id="UP000400981">
    <property type="component" value="Unassembled WGS sequence"/>
</dbReference>
<evidence type="ECO:0000256" key="3">
    <source>
        <dbReference type="ARBA" id="ARBA00023235"/>
    </source>
</evidence>
<feature type="region of interest" description="Disordered" evidence="6">
    <location>
        <begin position="16"/>
        <end position="177"/>
    </location>
</feature>
<feature type="compositionally biased region" description="Gly residues" evidence="6">
    <location>
        <begin position="544"/>
        <end position="566"/>
    </location>
</feature>
<evidence type="ECO:0000256" key="6">
    <source>
        <dbReference type="SAM" id="MobiDB-lite"/>
    </source>
</evidence>
<evidence type="ECO:0000256" key="1">
    <source>
        <dbReference type="ARBA" id="ARBA00008348"/>
    </source>
</evidence>
<dbReference type="AlphaFoldDB" id="A0A5E4WS52"/>
<protein>
    <recommendedName>
        <fullName evidence="5">Pseudouridine synthase</fullName>
        <ecNumber evidence="5">5.4.99.-</ecNumber>
    </recommendedName>
</protein>
<dbReference type="InterPro" id="IPR000748">
    <property type="entry name" value="PsdUridine_synth_RsuA/RluB/E/F"/>
</dbReference>
<dbReference type="PANTHER" id="PTHR47683:SF3">
    <property type="entry name" value="RIBOSOMAL LARGE SUBUNIT PSEUDOURIDINE SYNTHASE B"/>
    <property type="match status" value="1"/>
</dbReference>
<feature type="region of interest" description="Disordered" evidence="6">
    <location>
        <begin position="190"/>
        <end position="223"/>
    </location>
</feature>
<dbReference type="EMBL" id="CABPSH010000009">
    <property type="protein sequence ID" value="VVE27747.1"/>
    <property type="molecule type" value="Genomic_DNA"/>
</dbReference>
<dbReference type="FunFam" id="3.10.290.10:FF:000003">
    <property type="entry name" value="Pseudouridine synthase"/>
    <property type="match status" value="1"/>
</dbReference>
<dbReference type="InterPro" id="IPR020103">
    <property type="entry name" value="PsdUridine_synth_cat_dom_sf"/>
</dbReference>
<keyword evidence="2 4" id="KW-0694">RNA-binding</keyword>
<dbReference type="SUPFAM" id="SSF55174">
    <property type="entry name" value="Alpha-L RNA-binding motif"/>
    <property type="match status" value="1"/>
</dbReference>
<evidence type="ECO:0000256" key="5">
    <source>
        <dbReference type="RuleBase" id="RU003887"/>
    </source>
</evidence>
<dbReference type="InterPro" id="IPR018496">
    <property type="entry name" value="PsdUridine_synth_RsuA/RluB_CS"/>
</dbReference>
<keyword evidence="3 5" id="KW-0413">Isomerase</keyword>
<dbReference type="GO" id="GO:0120159">
    <property type="term" value="F:rRNA pseudouridine synthase activity"/>
    <property type="evidence" value="ECO:0007669"/>
    <property type="project" value="UniProtKB-ARBA"/>
</dbReference>
<feature type="compositionally biased region" description="Basic residues" evidence="6">
    <location>
        <begin position="43"/>
        <end position="59"/>
    </location>
</feature>
<evidence type="ECO:0000256" key="4">
    <source>
        <dbReference type="PROSITE-ProRule" id="PRU00182"/>
    </source>
</evidence>
<feature type="compositionally biased region" description="Basic and acidic residues" evidence="6">
    <location>
        <begin position="211"/>
        <end position="223"/>
    </location>
</feature>
<dbReference type="Pfam" id="PF01479">
    <property type="entry name" value="S4"/>
    <property type="match status" value="1"/>
</dbReference>
<dbReference type="SMART" id="SM00363">
    <property type="entry name" value="S4"/>
    <property type="match status" value="1"/>
</dbReference>
<dbReference type="InterPro" id="IPR020094">
    <property type="entry name" value="TruA/RsuA/RluB/E/F_N"/>
</dbReference>
<dbReference type="InterPro" id="IPR006145">
    <property type="entry name" value="PsdUridine_synth_RsuA/RluA"/>
</dbReference>
<dbReference type="CDD" id="cd02556">
    <property type="entry name" value="PseudoU_synth_RluB"/>
    <property type="match status" value="1"/>
</dbReference>